<comment type="caution">
    <text evidence="2">The sequence shown here is derived from an EMBL/GenBank/DDBJ whole genome shotgun (WGS) entry which is preliminary data.</text>
</comment>
<dbReference type="EMBL" id="ASGP02000006">
    <property type="protein sequence ID" value="KAH9501691.1"/>
    <property type="molecule type" value="Genomic_DNA"/>
</dbReference>
<evidence type="ECO:0000313" key="3">
    <source>
        <dbReference type="Proteomes" id="UP000790347"/>
    </source>
</evidence>
<proteinExistence type="predicted"/>
<evidence type="ECO:0000313" key="2">
    <source>
        <dbReference type="EMBL" id="KAH9501691.1"/>
    </source>
</evidence>
<dbReference type="AlphaFoldDB" id="A0A922L0A2"/>
<protein>
    <submittedName>
        <fullName evidence="2">Uncharacterized protein</fullName>
    </submittedName>
</protein>
<name>A0A922L0A2_DERFA</name>
<organism evidence="2 3">
    <name type="scientific">Dermatophagoides farinae</name>
    <name type="common">American house dust mite</name>
    <dbReference type="NCBI Taxonomy" id="6954"/>
    <lineage>
        <taxon>Eukaryota</taxon>
        <taxon>Metazoa</taxon>
        <taxon>Ecdysozoa</taxon>
        <taxon>Arthropoda</taxon>
        <taxon>Chelicerata</taxon>
        <taxon>Arachnida</taxon>
        <taxon>Acari</taxon>
        <taxon>Acariformes</taxon>
        <taxon>Sarcoptiformes</taxon>
        <taxon>Astigmata</taxon>
        <taxon>Psoroptidia</taxon>
        <taxon>Analgoidea</taxon>
        <taxon>Pyroglyphidae</taxon>
        <taxon>Dermatophagoidinae</taxon>
        <taxon>Dermatophagoides</taxon>
    </lineage>
</organism>
<feature type="region of interest" description="Disordered" evidence="1">
    <location>
        <begin position="306"/>
        <end position="331"/>
    </location>
</feature>
<keyword evidence="3" id="KW-1185">Reference proteome</keyword>
<evidence type="ECO:0000256" key="1">
    <source>
        <dbReference type="SAM" id="MobiDB-lite"/>
    </source>
</evidence>
<reference evidence="2" key="1">
    <citation type="submission" date="2013-05" db="EMBL/GenBank/DDBJ databases">
        <authorList>
            <person name="Yim A.K.Y."/>
            <person name="Chan T.F."/>
            <person name="Ji K.M."/>
            <person name="Liu X.Y."/>
            <person name="Zhou J.W."/>
            <person name="Li R.Q."/>
            <person name="Yang K.Y."/>
            <person name="Li J."/>
            <person name="Li M."/>
            <person name="Law P.T.W."/>
            <person name="Wu Y.L."/>
            <person name="Cai Z.L."/>
            <person name="Qin H."/>
            <person name="Bao Y."/>
            <person name="Leung R.K.K."/>
            <person name="Ng P.K.S."/>
            <person name="Zou J."/>
            <person name="Zhong X.J."/>
            <person name="Ran P.X."/>
            <person name="Zhong N.S."/>
            <person name="Liu Z.G."/>
            <person name="Tsui S.K.W."/>
        </authorList>
    </citation>
    <scope>NUCLEOTIDE SEQUENCE</scope>
    <source>
        <strain evidence="2">Derf</strain>
        <tissue evidence="2">Whole organism</tissue>
    </source>
</reference>
<gene>
    <name evidence="2" type="ORF">DERF_012519</name>
</gene>
<sequence>MIISNVQNIPFINRELINFEWFPHTYDTCESTSCQKSTMNCSSILSKKFILKTIDIVMIDDQIYQFINNNDDDNDQYMNVIVYDIYNQISCEHDCYRRFYLDGGQMIHMKHIQELMNEYGMYNDYIVSNKKGLTHFLLYKKIDSKTKKILYNFDLHLMNVRLYERYSFLLHNNGITYRITSHEKHPSLFMVKSINKKINTFYWCIEDHMDYAYIWTRNTQSVKEHPTCSHDEHNYPLNFQPSYGFCFNNYIYLISYRWQRIAIVNVEALYSTGHHRISIIFFEEFFLCQFNEWTKPNFHWFPISQQSSGGKNHHGKQNPKHQQQQQQHHHHHKHHEFIKCRTFVNDLLKHTIGISMMNNRLYISIQDNLNQIMIWENFNETTINNIDHFTLGRYGYWVKITDSGFYTIWNKMSFVKQYDPHNNNSHHINPIAISMLNTTVNCDDEYDVGSKTYFAGHLLCQQFGQLIDLYWETTKQPECTKFELHYTNMTHNDDHQQQRQNNGHNYRFVEISGQNELYTIVMNANYDKIETLKSPVNVWRRKPGNTHIEYMGKLCWSIDGNEIRLINTGNNIDHNKFNVDYDDNECGITAYFTSTISYGFIGKINKLYLVSLKQFEMIIVDAKLLYDYHNQNNRWHTVRRINLHFSTIFKCQSKHHH</sequence>
<dbReference type="Proteomes" id="UP000790347">
    <property type="component" value="Unassembled WGS sequence"/>
</dbReference>
<accession>A0A922L0A2</accession>
<reference evidence="2" key="2">
    <citation type="journal article" date="2022" name="Res Sq">
        <title>Comparative Genomics Reveals Insights into the Divergent Evolution of Astigmatic Mites and Household Pest Adaptations.</title>
        <authorList>
            <person name="Xiong Q."/>
            <person name="Wan A.T.-Y."/>
            <person name="Liu X.-Y."/>
            <person name="Fung C.S.-H."/>
            <person name="Xiao X."/>
            <person name="Malainual N."/>
            <person name="Hou J."/>
            <person name="Wang L."/>
            <person name="Wang M."/>
            <person name="Yang K."/>
            <person name="Cui Y."/>
            <person name="Leung E."/>
            <person name="Nong W."/>
            <person name="Shin S.-K."/>
            <person name="Au S."/>
            <person name="Jeong K.Y."/>
            <person name="Chew F.T."/>
            <person name="Hui J."/>
            <person name="Leung T.F."/>
            <person name="Tungtrongchitr A."/>
            <person name="Zhong N."/>
            <person name="Liu Z."/>
            <person name="Tsui S."/>
        </authorList>
    </citation>
    <scope>NUCLEOTIDE SEQUENCE</scope>
    <source>
        <strain evidence="2">Derf</strain>
        <tissue evidence="2">Whole organism</tissue>
    </source>
</reference>